<dbReference type="PROSITE" id="PS50181">
    <property type="entry name" value="FBOX"/>
    <property type="match status" value="1"/>
</dbReference>
<dbReference type="EMBL" id="CAJNOQ010002834">
    <property type="protein sequence ID" value="CAF0981286.1"/>
    <property type="molecule type" value="Genomic_DNA"/>
</dbReference>
<dbReference type="AlphaFoldDB" id="A0A814FD87"/>
<reference evidence="2" key="1">
    <citation type="submission" date="2021-02" db="EMBL/GenBank/DDBJ databases">
        <authorList>
            <person name="Nowell W R."/>
        </authorList>
    </citation>
    <scope>NUCLEOTIDE SEQUENCE</scope>
</reference>
<evidence type="ECO:0000313" key="4">
    <source>
        <dbReference type="Proteomes" id="UP000663829"/>
    </source>
</evidence>
<name>A0A814FD87_9BILA</name>
<accession>A0A814FD87</accession>
<dbReference type="Proteomes" id="UP000681722">
    <property type="component" value="Unassembled WGS sequence"/>
</dbReference>
<keyword evidence="4" id="KW-1185">Reference proteome</keyword>
<proteinExistence type="predicted"/>
<protein>
    <recommendedName>
        <fullName evidence="1">F-box domain-containing protein</fullName>
    </recommendedName>
</protein>
<evidence type="ECO:0000313" key="3">
    <source>
        <dbReference type="EMBL" id="CAF3753839.1"/>
    </source>
</evidence>
<sequence length="470" mass="56019">MSTLETIPNELVFDIFKYLDPLHVLYSFSNLNYRFNKLLYSYEMYLSFTSSTINENIFRQVFAMPHIRSNVHSLILTNEKQIQSFSKTIVRKLDNLFPYIECLKIKNLRNLTNLKDLFNFSLNYLINLELYVFNISTIIEYIHFTRNSFPSLKYLSIFCKDENTPLVNNEQWNSKLVKQSLEKLDTFHFRIQFIKPTITIEQILEPFQEQFWIIDKKWIVKCDYNLDNSQYVLYTIPYGFRLMSTVTYDILETRSTLKEQSKDIDYSGYYSNVHILNLTLSCNNIVTSLYEYLFDYTKMFPNVKHLILTQDKLDVYYQADYPLVNCFPNLVSLTFTCTKFNSFKTIPSSILSCLLSSPNVRRLNSISSKQLIELIISENKTSTKNITYLSTGDVFDRFDLIEQMQQTFPNLQQLQIYISDTSDINQILKTFKKLRCLSVLQHYERLKLWREQNRTIYRTTYDNAWLKIFL</sequence>
<dbReference type="Proteomes" id="UP000663829">
    <property type="component" value="Unassembled WGS sequence"/>
</dbReference>
<dbReference type="SUPFAM" id="SSF52047">
    <property type="entry name" value="RNI-like"/>
    <property type="match status" value="1"/>
</dbReference>
<dbReference type="InterPro" id="IPR001810">
    <property type="entry name" value="F-box_dom"/>
</dbReference>
<evidence type="ECO:0000313" key="2">
    <source>
        <dbReference type="EMBL" id="CAF0981286.1"/>
    </source>
</evidence>
<feature type="domain" description="F-box" evidence="1">
    <location>
        <begin position="1"/>
        <end position="48"/>
    </location>
</feature>
<dbReference type="EMBL" id="CAJOBC010002834">
    <property type="protein sequence ID" value="CAF3753839.1"/>
    <property type="molecule type" value="Genomic_DNA"/>
</dbReference>
<organism evidence="2 4">
    <name type="scientific">Didymodactylos carnosus</name>
    <dbReference type="NCBI Taxonomy" id="1234261"/>
    <lineage>
        <taxon>Eukaryota</taxon>
        <taxon>Metazoa</taxon>
        <taxon>Spiralia</taxon>
        <taxon>Gnathifera</taxon>
        <taxon>Rotifera</taxon>
        <taxon>Eurotatoria</taxon>
        <taxon>Bdelloidea</taxon>
        <taxon>Philodinida</taxon>
        <taxon>Philodinidae</taxon>
        <taxon>Didymodactylos</taxon>
    </lineage>
</organism>
<comment type="caution">
    <text evidence="2">The sequence shown here is derived from an EMBL/GenBank/DDBJ whole genome shotgun (WGS) entry which is preliminary data.</text>
</comment>
<gene>
    <name evidence="2" type="ORF">GPM918_LOCUS12762</name>
    <name evidence="3" type="ORF">SRO942_LOCUS12762</name>
</gene>
<evidence type="ECO:0000259" key="1">
    <source>
        <dbReference type="PROSITE" id="PS50181"/>
    </source>
</evidence>